<dbReference type="InterPro" id="IPR002126">
    <property type="entry name" value="Cadherin-like_dom"/>
</dbReference>
<dbReference type="InterPro" id="IPR051417">
    <property type="entry name" value="SDr/BOS_complex"/>
</dbReference>
<dbReference type="PANTHER" id="PTHR23303:SF15">
    <property type="entry name" value="COLOSSIN-A"/>
    <property type="match status" value="1"/>
</dbReference>
<keyword evidence="2" id="KW-0964">Secreted</keyword>
<dbReference type="STRING" id="871651.SAMN05421688_0246"/>
<name>A0A1I0V3P3_9RHOB</name>
<dbReference type="Proteomes" id="UP000198796">
    <property type="component" value="Unassembled WGS sequence"/>
</dbReference>
<evidence type="ECO:0000256" key="2">
    <source>
        <dbReference type="ARBA" id="ARBA00022525"/>
    </source>
</evidence>
<accession>A0A1I0V3P3</accession>
<evidence type="ECO:0000259" key="5">
    <source>
        <dbReference type="PROSITE" id="PS50268"/>
    </source>
</evidence>
<dbReference type="PANTHER" id="PTHR23303">
    <property type="entry name" value="CARBOXYPEPTIDASE REGULATORY REGION-CONTAINING"/>
    <property type="match status" value="1"/>
</dbReference>
<dbReference type="InterPro" id="IPR013783">
    <property type="entry name" value="Ig-like_fold"/>
</dbReference>
<dbReference type="InterPro" id="IPR008979">
    <property type="entry name" value="Galactose-bd-like_sf"/>
</dbReference>
<dbReference type="RefSeq" id="WP_092059820.1">
    <property type="nucleotide sequence ID" value="NZ_FOJU01000001.1"/>
</dbReference>
<dbReference type="CDD" id="cd11304">
    <property type="entry name" value="Cadherin_repeat"/>
    <property type="match status" value="1"/>
</dbReference>
<proteinExistence type="predicted"/>
<dbReference type="PROSITE" id="PS50268">
    <property type="entry name" value="CADHERIN_2"/>
    <property type="match status" value="1"/>
</dbReference>
<dbReference type="EMBL" id="FOJU01000001">
    <property type="protein sequence ID" value="SFA70733.1"/>
    <property type="molecule type" value="Genomic_DNA"/>
</dbReference>
<dbReference type="Pfam" id="PF00028">
    <property type="entry name" value="Cadherin"/>
    <property type="match status" value="1"/>
</dbReference>
<protein>
    <submittedName>
        <fullName evidence="6">Cna protein B-type domain-containing protein</fullName>
    </submittedName>
</protein>
<feature type="domain" description="Cadherin" evidence="5">
    <location>
        <begin position="191"/>
        <end position="288"/>
    </location>
</feature>
<dbReference type="OrthoDB" id="9773411at2"/>
<dbReference type="GO" id="GO:0005509">
    <property type="term" value="F:calcium ion binding"/>
    <property type="evidence" value="ECO:0007669"/>
    <property type="project" value="InterPro"/>
</dbReference>
<reference evidence="6 7" key="1">
    <citation type="submission" date="2016-10" db="EMBL/GenBank/DDBJ databases">
        <authorList>
            <person name="de Groot N.N."/>
        </authorList>
    </citation>
    <scope>NUCLEOTIDE SEQUENCE [LARGE SCALE GENOMIC DNA]</scope>
    <source>
        <strain evidence="6 7">DSM 29316</strain>
    </source>
</reference>
<dbReference type="Gene3D" id="2.60.120.260">
    <property type="entry name" value="Galactose-binding domain-like"/>
    <property type="match status" value="2"/>
</dbReference>
<evidence type="ECO:0000256" key="4">
    <source>
        <dbReference type="SAM" id="MobiDB-lite"/>
    </source>
</evidence>
<dbReference type="CDD" id="cd02795">
    <property type="entry name" value="CBM6-CBM35-CBM36_like"/>
    <property type="match status" value="1"/>
</dbReference>
<comment type="subcellular location">
    <subcellularLocation>
        <location evidence="1">Secreted</location>
    </subcellularLocation>
</comment>
<dbReference type="GO" id="GO:0007156">
    <property type="term" value="P:homophilic cell adhesion via plasma membrane adhesion molecules"/>
    <property type="evidence" value="ECO:0007669"/>
    <property type="project" value="InterPro"/>
</dbReference>
<keyword evidence="7" id="KW-1185">Reference proteome</keyword>
<dbReference type="SUPFAM" id="SSF117074">
    <property type="entry name" value="Hypothetical protein PA1324"/>
    <property type="match status" value="3"/>
</dbReference>
<dbReference type="SUPFAM" id="SSF49313">
    <property type="entry name" value="Cadherin-like"/>
    <property type="match status" value="1"/>
</dbReference>
<dbReference type="InterPro" id="IPR033764">
    <property type="entry name" value="Sdr_B"/>
</dbReference>
<dbReference type="GO" id="GO:0016020">
    <property type="term" value="C:membrane"/>
    <property type="evidence" value="ECO:0007669"/>
    <property type="project" value="InterPro"/>
</dbReference>
<dbReference type="SUPFAM" id="SSF49785">
    <property type="entry name" value="Galactose-binding domain-like"/>
    <property type="match status" value="1"/>
</dbReference>
<organism evidence="6 7">
    <name type="scientific">Poseidonocella pacifica</name>
    <dbReference type="NCBI Taxonomy" id="871651"/>
    <lineage>
        <taxon>Bacteria</taxon>
        <taxon>Pseudomonadati</taxon>
        <taxon>Pseudomonadota</taxon>
        <taxon>Alphaproteobacteria</taxon>
        <taxon>Rhodobacterales</taxon>
        <taxon>Roseobacteraceae</taxon>
        <taxon>Poseidonocella</taxon>
    </lineage>
</organism>
<dbReference type="Gene3D" id="2.60.40.10">
    <property type="entry name" value="Immunoglobulins"/>
    <property type="match status" value="3"/>
</dbReference>
<dbReference type="Pfam" id="PF17963">
    <property type="entry name" value="Big_9"/>
    <property type="match status" value="1"/>
</dbReference>
<keyword evidence="3" id="KW-0732">Signal</keyword>
<dbReference type="Pfam" id="PF17210">
    <property type="entry name" value="SdrD_B"/>
    <property type="match status" value="3"/>
</dbReference>
<evidence type="ECO:0000313" key="7">
    <source>
        <dbReference type="Proteomes" id="UP000198796"/>
    </source>
</evidence>
<evidence type="ECO:0000256" key="1">
    <source>
        <dbReference type="ARBA" id="ARBA00004613"/>
    </source>
</evidence>
<dbReference type="InterPro" id="IPR015919">
    <property type="entry name" value="Cadherin-like_sf"/>
</dbReference>
<evidence type="ECO:0000313" key="6">
    <source>
        <dbReference type="EMBL" id="SFA70733.1"/>
    </source>
</evidence>
<evidence type="ECO:0000256" key="3">
    <source>
        <dbReference type="ARBA" id="ARBA00022729"/>
    </source>
</evidence>
<dbReference type="GO" id="GO:0005576">
    <property type="term" value="C:extracellular region"/>
    <property type="evidence" value="ECO:0007669"/>
    <property type="project" value="UniProtKB-SubCell"/>
</dbReference>
<gene>
    <name evidence="6" type="ORF">SAMN05421688_0246</name>
</gene>
<sequence length="1219" mass="127005">MTYHTSRYSSSSYSSSSYSYEEFEFSAFTEADLLQSTNGSSIGCGDSFTMPGAATVCISTKDNDSTLSGDHYENATDGSGQKATIDGAATGAQMYAESYHVLRGSDGQYYYLIEIEVEGYDAPGAGDDYFTFYGKVPPAGTQLDVVQTCDVSGCWIDYRCLGAGDKAPENTPPTFTNDPDQGKICVNENSTFVIDLEASDEDGDDLSYSISGGEDSGSFVIDPNTGVLSFIAPPDYEAPTDDDGDNIYEVAVTVSDGKGGEETKLLKVCVEDVTEGTGDCIVIEAESMDLHGYTTEDRGDASGGAGIKLTQSSGYASTTFEGEAGVYDLKLTYLDESDGQGKIKVYVNGEFVEWIHLNSDNGGAGGVSGSNWSTVTIDGLGLTSGDVITLKGVGDCGEFARIDKIELCEDDDPCITIEAEDMCAYGFKAYCAEQASEGMAVKLYCATEGKLSTTFKGGEGSYTLKIFAQDENDGQSMIVVKVNGVEVGTVMLDQDTDGSGSDRGPFSEITLAGLDLSYGDEITLHAKGDGGEFVRLDKIKICKDDTPKLGAIGDTVWFDADRDGVQDDDEDGIGGVTVTLLSSAGVFIASQVTADDGTYLFEGLEAGDYVVSFDLPDGAYAFTTQDVGDDADDSDADVTSGESGIITLAEGEINLTVDAGVVVIPGSLSGRYFVDDNANDVDDAEPGVEGVIVELLDATGAGTGITTQTDATGFYQFTGLEPGTYGVKFTDAVSGLTLVAPNQGTDDTIDSDATDLGSGMSEITGIVVQAGQDTPDNDAGVRDPGTASLGDRVWVDTDKDGVQDAGEVGLGGVVVTLYDETGSSIGSQITDGDGNYLFENLTAGEYSVGFAEPDGFDFTLMDQGSDADDSDADPTTGRTGTYTLAIGEENLTVDAGVFAENIDPEAADDNGKVCATEAVIIDVLANDGDADSDPLTVAVIDGVTVMAGDTVVLSSGASVTLNLDGSLNYNSDGATYGGIAAEDLIIGTDAVDSFTYGISDGNGGAAMAEVDVKICGALNTVETIADSLPAGGDMFLTIDSIGGQFYNVTISNTGDARFDGITFEQGYCVAAYDPIDTDVTVPFEFHLADETSVPPGLIRNPENLDLVNWVLNQDFGSMDNGDGLGETYTEAEIQGAIWGLTDDIVFVNETNPAFGTEENAQEIFDMAVASAEAEGFVPSAGQLVGLILDPTEAAELAGNVQPFIIAVPFDSLSEDCLCS</sequence>
<dbReference type="AlphaFoldDB" id="A0A1I0V3P3"/>
<dbReference type="Gene3D" id="2.60.40.60">
    <property type="entry name" value="Cadherins"/>
    <property type="match status" value="1"/>
</dbReference>
<feature type="region of interest" description="Disordered" evidence="4">
    <location>
        <begin position="771"/>
        <end position="792"/>
    </location>
</feature>